<organism evidence="2 3">
    <name type="scientific">Flavivirga rizhaonensis</name>
    <dbReference type="NCBI Taxonomy" id="2559571"/>
    <lineage>
        <taxon>Bacteria</taxon>
        <taxon>Pseudomonadati</taxon>
        <taxon>Bacteroidota</taxon>
        <taxon>Flavobacteriia</taxon>
        <taxon>Flavobacteriales</taxon>
        <taxon>Flavobacteriaceae</taxon>
        <taxon>Flavivirga</taxon>
    </lineage>
</organism>
<evidence type="ECO:0000256" key="1">
    <source>
        <dbReference type="SAM" id="SignalP"/>
    </source>
</evidence>
<proteinExistence type="predicted"/>
<dbReference type="AlphaFoldDB" id="A0A4S1E374"/>
<evidence type="ECO:0000313" key="3">
    <source>
        <dbReference type="Proteomes" id="UP000307602"/>
    </source>
</evidence>
<keyword evidence="3" id="KW-1185">Reference proteome</keyword>
<dbReference type="EMBL" id="SRSO01000002">
    <property type="protein sequence ID" value="TGV04402.1"/>
    <property type="molecule type" value="Genomic_DNA"/>
</dbReference>
<feature type="signal peptide" evidence="1">
    <location>
        <begin position="1"/>
        <end position="17"/>
    </location>
</feature>
<gene>
    <name evidence="2" type="ORF">EM932_02445</name>
</gene>
<evidence type="ECO:0008006" key="4">
    <source>
        <dbReference type="Google" id="ProtNLM"/>
    </source>
</evidence>
<protein>
    <recommendedName>
        <fullName evidence="4">TonB C-terminal domain-containing protein</fullName>
    </recommendedName>
</protein>
<dbReference type="OrthoDB" id="1265378at2"/>
<reference evidence="2 3" key="1">
    <citation type="submission" date="2019-04" db="EMBL/GenBank/DDBJ databases">
        <authorList>
            <person name="Liu A."/>
        </authorList>
    </citation>
    <scope>NUCLEOTIDE SEQUENCE [LARGE SCALE GENOMIC DNA]</scope>
    <source>
        <strain evidence="2 3">RZ03</strain>
    </source>
</reference>
<dbReference type="RefSeq" id="WP_135875131.1">
    <property type="nucleotide sequence ID" value="NZ_SRSO01000002.1"/>
</dbReference>
<sequence length="531" mass="61681">MNKLLILFLLFSLNAFSQFKLMDEKLEEKSFQRLNRPSTENKLSDFLKQRIHPDELISLDYSTSPNLDNSIRAQFEVDQMGRPWNFRIYTGKRELNKKLEKLLKEFLLEEVPNLSDLHQAKNRIQLLSKEGDKSIINASSVIVSDYPPVFDNYQNNSTLSTQKEANKKKLNADSSISDVFERFPISGDCQNIVFGDAYGCFKTYLENFIINNLNNDLLKKEKIIGELKTNIHFKIDKKGQLKDLKCYSYNETIEKEIIRILKLFAAKIIKPARRNGIPFESSVNRIVSLYIGEDLTKEKISNLENNVFTKHFRQELSTKDINSANLTPRKPIIKLLFSFNKKGNLSNIETNTRNEKLSKSIIKAFKKYPLDLINLDKSIDRTYSLSIIRNVTDKKQVLCDNEFQWISVGNFKQCYKCKNIDNIKEFNINQIQNYIVNKFNSKNNSYKLTKSSGLPKPPFINLQAYISQKGTFRINNMVKTEKISTTNTKAPILSQIKSIIEQMPKYSKPPLKNGKPHRFEMGYIAFELKKY</sequence>
<dbReference type="Proteomes" id="UP000307602">
    <property type="component" value="Unassembled WGS sequence"/>
</dbReference>
<evidence type="ECO:0000313" key="2">
    <source>
        <dbReference type="EMBL" id="TGV04402.1"/>
    </source>
</evidence>
<keyword evidence="1" id="KW-0732">Signal</keyword>
<accession>A0A4S1E374</accession>
<comment type="caution">
    <text evidence="2">The sequence shown here is derived from an EMBL/GenBank/DDBJ whole genome shotgun (WGS) entry which is preliminary data.</text>
</comment>
<feature type="chain" id="PRO_5020693375" description="TonB C-terminal domain-containing protein" evidence="1">
    <location>
        <begin position="18"/>
        <end position="531"/>
    </location>
</feature>
<name>A0A4S1E374_9FLAO</name>